<dbReference type="EMBL" id="PRLB01000016">
    <property type="protein sequence ID" value="RAW51788.1"/>
    <property type="molecule type" value="Genomic_DNA"/>
</dbReference>
<dbReference type="Pfam" id="PF06935">
    <property type="entry name" value="DUF1284"/>
    <property type="match status" value="1"/>
</dbReference>
<dbReference type="InterPro" id="IPR009702">
    <property type="entry name" value="DUF1284"/>
</dbReference>
<dbReference type="RefSeq" id="WP_015565132.1">
    <property type="nucleotide sequence ID" value="NZ_CABHNO010000048.1"/>
</dbReference>
<comment type="caution">
    <text evidence="2">The sequence shown here is derived from an EMBL/GenBank/DDBJ whole genome shotgun (WGS) entry which is preliminary data.</text>
</comment>
<proteinExistence type="predicted"/>
<name>A0A329TPI6_9FIRM</name>
<protein>
    <submittedName>
        <fullName evidence="2">DUF1284 domain-containing protein</fullName>
    </submittedName>
</protein>
<accession>A0A329TPI6</accession>
<dbReference type="Proteomes" id="UP000250997">
    <property type="component" value="Unassembled WGS sequence"/>
</dbReference>
<dbReference type="Proteomes" id="UP000251144">
    <property type="component" value="Unassembled WGS sequence"/>
</dbReference>
<dbReference type="EMBL" id="PRLA01000003">
    <property type="protein sequence ID" value="RAW50760.1"/>
    <property type="molecule type" value="Genomic_DNA"/>
</dbReference>
<dbReference type="OrthoDB" id="121064at2"/>
<reference evidence="4 5" key="1">
    <citation type="submission" date="2018-02" db="EMBL/GenBank/DDBJ databases">
        <title>Complete genome sequencing of Faecalibacterium prausnitzii strains isolated from the human gut.</title>
        <authorList>
            <person name="Fitzgerald B.C."/>
            <person name="Shkoporov A.N."/>
            <person name="Ross P.R."/>
            <person name="Hill C."/>
        </authorList>
    </citation>
    <scope>NUCLEOTIDE SEQUENCE [LARGE SCALE GENOMIC DNA]</scope>
    <source>
        <strain evidence="1 4">APC942/18-1</strain>
        <strain evidence="2 5">APC942/32-1</strain>
    </source>
</reference>
<sequence length="134" mass="15264">MSIVLRPHHLLCTQGYSGKGYDNDFVAHMTDVVHQLRDVPGTTIHLTFSTDTLCSCCPNKLGTDLCDTQEKVKRYDAKTVEYFGLEEKDYVYQDLIREIDAKATPEILADICRDCCWFPISACCKNICEGRYVK</sequence>
<gene>
    <name evidence="2" type="ORF">C4N26_13000</name>
    <name evidence="1" type="ORF">C4N27_04875</name>
    <name evidence="3" type="ORF">DWZ46_10765</name>
</gene>
<evidence type="ECO:0000313" key="5">
    <source>
        <dbReference type="Proteomes" id="UP000251144"/>
    </source>
</evidence>
<evidence type="ECO:0000313" key="6">
    <source>
        <dbReference type="Proteomes" id="UP000260991"/>
    </source>
</evidence>
<reference evidence="3 6" key="2">
    <citation type="submission" date="2018-08" db="EMBL/GenBank/DDBJ databases">
        <title>A genome reference for cultivated species of the human gut microbiota.</title>
        <authorList>
            <person name="Zou Y."/>
            <person name="Xue W."/>
            <person name="Luo G."/>
        </authorList>
    </citation>
    <scope>NUCLEOTIDE SEQUENCE [LARGE SCALE GENOMIC DNA]</scope>
    <source>
        <strain evidence="3 6">AF32-8AC</strain>
    </source>
</reference>
<dbReference type="EMBL" id="QVER01000013">
    <property type="protein sequence ID" value="RGB90632.1"/>
    <property type="molecule type" value="Genomic_DNA"/>
</dbReference>
<dbReference type="Proteomes" id="UP000260991">
    <property type="component" value="Unassembled WGS sequence"/>
</dbReference>
<evidence type="ECO:0000313" key="2">
    <source>
        <dbReference type="EMBL" id="RAW51788.1"/>
    </source>
</evidence>
<dbReference type="AlphaFoldDB" id="A0A329TPI6"/>
<evidence type="ECO:0000313" key="3">
    <source>
        <dbReference type="EMBL" id="RGB90632.1"/>
    </source>
</evidence>
<evidence type="ECO:0000313" key="4">
    <source>
        <dbReference type="Proteomes" id="UP000250997"/>
    </source>
</evidence>
<evidence type="ECO:0000313" key="1">
    <source>
        <dbReference type="EMBL" id="RAW50760.1"/>
    </source>
</evidence>
<organism evidence="2 5">
    <name type="scientific">Faecalibacterium prausnitzii</name>
    <dbReference type="NCBI Taxonomy" id="853"/>
    <lineage>
        <taxon>Bacteria</taxon>
        <taxon>Bacillati</taxon>
        <taxon>Bacillota</taxon>
        <taxon>Clostridia</taxon>
        <taxon>Eubacteriales</taxon>
        <taxon>Oscillospiraceae</taxon>
        <taxon>Faecalibacterium</taxon>
    </lineage>
</organism>